<dbReference type="EMBL" id="CP034348">
    <property type="protein sequence ID" value="QGX98376.1"/>
    <property type="molecule type" value="Genomic_DNA"/>
</dbReference>
<evidence type="ECO:0000256" key="1">
    <source>
        <dbReference type="ARBA" id="ARBA00022448"/>
    </source>
</evidence>
<dbReference type="PANTHER" id="PTHR42939">
    <property type="entry name" value="ABC TRANSPORTER ATP-BINDING PROTEIN ALBC-RELATED"/>
    <property type="match status" value="1"/>
</dbReference>
<keyword evidence="3 5" id="KW-0067">ATP-binding</keyword>
<accession>A0A6I6IST0</accession>
<evidence type="ECO:0000313" key="6">
    <source>
        <dbReference type="Proteomes" id="UP000428330"/>
    </source>
</evidence>
<dbReference type="InterPro" id="IPR051782">
    <property type="entry name" value="ABC_Transporter_VariousFunc"/>
</dbReference>
<evidence type="ECO:0000256" key="3">
    <source>
        <dbReference type="ARBA" id="ARBA00022840"/>
    </source>
</evidence>
<keyword evidence="1" id="KW-0813">Transport</keyword>
<dbReference type="PROSITE" id="PS50893">
    <property type="entry name" value="ABC_TRANSPORTER_2"/>
    <property type="match status" value="1"/>
</dbReference>
<organism evidence="5 6">
    <name type="scientific">Roseovarius faecimaris</name>
    <dbReference type="NCBI Taxonomy" id="2494550"/>
    <lineage>
        <taxon>Bacteria</taxon>
        <taxon>Pseudomonadati</taxon>
        <taxon>Pseudomonadota</taxon>
        <taxon>Alphaproteobacteria</taxon>
        <taxon>Rhodobacterales</taxon>
        <taxon>Roseobacteraceae</taxon>
        <taxon>Roseovarius</taxon>
    </lineage>
</organism>
<dbReference type="Proteomes" id="UP000428330">
    <property type="component" value="Chromosome"/>
</dbReference>
<proteinExistence type="predicted"/>
<dbReference type="CDD" id="cd03230">
    <property type="entry name" value="ABC_DR_subfamily_A"/>
    <property type="match status" value="1"/>
</dbReference>
<dbReference type="InterPro" id="IPR003439">
    <property type="entry name" value="ABC_transporter-like_ATP-bd"/>
</dbReference>
<dbReference type="PANTHER" id="PTHR42939:SF1">
    <property type="entry name" value="ABC TRANSPORTER ATP-BINDING PROTEIN ALBC-RELATED"/>
    <property type="match status" value="1"/>
</dbReference>
<dbReference type="GO" id="GO:0005524">
    <property type="term" value="F:ATP binding"/>
    <property type="evidence" value="ECO:0007669"/>
    <property type="project" value="UniProtKB-KW"/>
</dbReference>
<dbReference type="OrthoDB" id="9778547at2"/>
<feature type="domain" description="ABC transporter" evidence="4">
    <location>
        <begin position="4"/>
        <end position="228"/>
    </location>
</feature>
<evidence type="ECO:0000256" key="2">
    <source>
        <dbReference type="ARBA" id="ARBA00022741"/>
    </source>
</evidence>
<name>A0A6I6IST0_9RHOB</name>
<dbReference type="PROSITE" id="PS00211">
    <property type="entry name" value="ABC_TRANSPORTER_1"/>
    <property type="match status" value="1"/>
</dbReference>
<dbReference type="SMART" id="SM00382">
    <property type="entry name" value="AAA"/>
    <property type="match status" value="1"/>
</dbReference>
<keyword evidence="2" id="KW-0547">Nucleotide-binding</keyword>
<sequence length="298" mass="31542">MTVLRCENVTKLRGKTPVLSDVSITVPEGARIALLGHNGAGKSTLIKSILGLTRLSGGRIDICGHAPGSDAARAAVAYLPEAVAFQAALTGREVLRMFADLAGERGFDTGAVLDRVGLTEAADRRIKTYSKGMRQRLGLAQVLIGQPRLALLDEPTSGLDPVSRHDLYAIIGELAARGTAVLIASHALTEVEARTDRIAILRKGQLVADDTLANLAAAAGLRSTIHVRASGTQEADQIAAQTGGARINGSSVELVCTPHQKMDRLRQLSGFGADVTDIDITPPGLEELYRHYSKEEAQ</sequence>
<dbReference type="InterPro" id="IPR027417">
    <property type="entry name" value="P-loop_NTPase"/>
</dbReference>
<dbReference type="SUPFAM" id="SSF52540">
    <property type="entry name" value="P-loop containing nucleoside triphosphate hydrolases"/>
    <property type="match status" value="1"/>
</dbReference>
<protein>
    <submittedName>
        <fullName evidence="5">ABC transporter ATP-binding protein</fullName>
    </submittedName>
</protein>
<dbReference type="GO" id="GO:0016887">
    <property type="term" value="F:ATP hydrolysis activity"/>
    <property type="evidence" value="ECO:0007669"/>
    <property type="project" value="InterPro"/>
</dbReference>
<evidence type="ECO:0000259" key="4">
    <source>
        <dbReference type="PROSITE" id="PS50893"/>
    </source>
</evidence>
<reference evidence="6" key="1">
    <citation type="submission" date="2018-12" db="EMBL/GenBank/DDBJ databases">
        <title>Complete genome sequence of Roseovarius sp. MME-070.</title>
        <authorList>
            <person name="Nam Y.-D."/>
            <person name="Kang J."/>
            <person name="Chung W.-H."/>
            <person name="Park Y.S."/>
        </authorList>
    </citation>
    <scope>NUCLEOTIDE SEQUENCE [LARGE SCALE GENOMIC DNA]</scope>
    <source>
        <strain evidence="6">MME-070</strain>
    </source>
</reference>
<dbReference type="KEGG" id="rom:EI983_08820"/>
<dbReference type="InterPro" id="IPR017871">
    <property type="entry name" value="ABC_transporter-like_CS"/>
</dbReference>
<dbReference type="Pfam" id="PF00005">
    <property type="entry name" value="ABC_tran"/>
    <property type="match status" value="1"/>
</dbReference>
<keyword evidence="6" id="KW-1185">Reference proteome</keyword>
<dbReference type="Gene3D" id="3.40.50.300">
    <property type="entry name" value="P-loop containing nucleotide triphosphate hydrolases"/>
    <property type="match status" value="1"/>
</dbReference>
<dbReference type="AlphaFoldDB" id="A0A6I6IST0"/>
<dbReference type="RefSeq" id="WP_157707007.1">
    <property type="nucleotide sequence ID" value="NZ_CP034348.1"/>
</dbReference>
<dbReference type="InterPro" id="IPR003593">
    <property type="entry name" value="AAA+_ATPase"/>
</dbReference>
<evidence type="ECO:0000313" key="5">
    <source>
        <dbReference type="EMBL" id="QGX98376.1"/>
    </source>
</evidence>
<gene>
    <name evidence="5" type="ORF">EI983_08820</name>
</gene>